<dbReference type="Pfam" id="PF00679">
    <property type="entry name" value="EFG_C"/>
    <property type="match status" value="1"/>
</dbReference>
<dbReference type="SMART" id="SM00838">
    <property type="entry name" value="EFG_C"/>
    <property type="match status" value="1"/>
</dbReference>
<dbReference type="OrthoDB" id="364892at2759"/>
<dbReference type="GO" id="GO:0005829">
    <property type="term" value="C:cytosol"/>
    <property type="evidence" value="ECO:0007669"/>
    <property type="project" value="TreeGrafter"/>
</dbReference>
<dbReference type="GO" id="GO:0046540">
    <property type="term" value="C:U4/U6 x U5 tri-snRNP complex"/>
    <property type="evidence" value="ECO:0007669"/>
    <property type="project" value="TreeGrafter"/>
</dbReference>
<feature type="domain" description="Elongation factor EFG" evidence="1">
    <location>
        <begin position="4"/>
        <end position="80"/>
    </location>
</feature>
<proteinExistence type="predicted"/>
<dbReference type="Proteomes" id="UP001138500">
    <property type="component" value="Unassembled WGS sequence"/>
</dbReference>
<evidence type="ECO:0000313" key="3">
    <source>
        <dbReference type="Proteomes" id="UP001138500"/>
    </source>
</evidence>
<comment type="caution">
    <text evidence="2">The sequence shown here is derived from an EMBL/GenBank/DDBJ whole genome shotgun (WGS) entry which is preliminary data.</text>
</comment>
<dbReference type="PANTHER" id="PTHR42908:SF6">
    <property type="entry name" value="116 KDA U5 SMALL NUCLEAR RIBONUCLEOPROTEIN COMPONENT"/>
    <property type="match status" value="1"/>
</dbReference>
<dbReference type="InterPro" id="IPR035655">
    <property type="entry name" value="U5-116kDa_C"/>
</dbReference>
<dbReference type="GO" id="GO:0071007">
    <property type="term" value="C:U2-type catalytic step 2 spliceosome"/>
    <property type="evidence" value="ECO:0007669"/>
    <property type="project" value="TreeGrafter"/>
</dbReference>
<evidence type="ECO:0000259" key="1">
    <source>
        <dbReference type="SMART" id="SM00838"/>
    </source>
</evidence>
<reference evidence="2 3" key="2">
    <citation type="journal article" date="2021" name="Curr. Genet.">
        <title>Genetic response to nitrogen starvation in the aggressive Eucalyptus foliar pathogen Teratosphaeria destructans.</title>
        <authorList>
            <person name="Havenga M."/>
            <person name="Wingfield B.D."/>
            <person name="Wingfield M.J."/>
            <person name="Dreyer L.L."/>
            <person name="Roets F."/>
            <person name="Aylward J."/>
        </authorList>
    </citation>
    <scope>NUCLEOTIDE SEQUENCE [LARGE SCALE GENOMIC DNA]</scope>
    <source>
        <strain evidence="2">CMW44962</strain>
    </source>
</reference>
<accession>A0A9W7W011</accession>
<dbReference type="GO" id="GO:0030623">
    <property type="term" value="F:U5 snRNA binding"/>
    <property type="evidence" value="ECO:0007669"/>
    <property type="project" value="TreeGrafter"/>
</dbReference>
<dbReference type="Gene3D" id="3.30.70.240">
    <property type="match status" value="1"/>
</dbReference>
<dbReference type="InterPro" id="IPR035647">
    <property type="entry name" value="EFG_III/V"/>
</dbReference>
<reference evidence="2 3" key="1">
    <citation type="journal article" date="2018" name="IMA Fungus">
        <title>IMA Genome-F 10: Nine draft genome sequences of Claviceps purpurea s.lat., including C. arundinis, C. humidiphila, and C. cf. spartinae, pseudomolecules for the pitch canker pathogen Fusarium circinatum, draft genome of Davidsoniella eucalypti, Grosmannia galeiformis, Quambalaria eucalypti, and Teratosphaeria destructans.</title>
        <authorList>
            <person name="Wingfield B.D."/>
            <person name="Liu M."/>
            <person name="Nguyen H.D."/>
            <person name="Lane F.A."/>
            <person name="Morgan S.W."/>
            <person name="De Vos L."/>
            <person name="Wilken P.M."/>
            <person name="Duong T.A."/>
            <person name="Aylward J."/>
            <person name="Coetzee M.P."/>
            <person name="Dadej K."/>
            <person name="De Beer Z.W."/>
            <person name="Findlay W."/>
            <person name="Havenga M."/>
            <person name="Kolarik M."/>
            <person name="Menzies J.G."/>
            <person name="Naidoo K."/>
            <person name="Pochopski O."/>
            <person name="Shoukouhi P."/>
            <person name="Santana Q.C."/>
            <person name="Seifert K.A."/>
            <person name="Soal N."/>
            <person name="Steenkamp E.T."/>
            <person name="Tatham C.T."/>
            <person name="van der Nest M.A."/>
            <person name="Wingfield M.J."/>
        </authorList>
    </citation>
    <scope>NUCLEOTIDE SEQUENCE [LARGE SCALE GENOMIC DNA]</scope>
    <source>
        <strain evidence="2">CMW44962</strain>
    </source>
</reference>
<keyword evidence="3" id="KW-1185">Reference proteome</keyword>
<dbReference type="PANTHER" id="PTHR42908">
    <property type="entry name" value="TRANSLATION ELONGATION FACTOR-RELATED"/>
    <property type="match status" value="1"/>
</dbReference>
<dbReference type="GO" id="GO:0000398">
    <property type="term" value="P:mRNA splicing, via spliceosome"/>
    <property type="evidence" value="ECO:0007669"/>
    <property type="project" value="TreeGrafter"/>
</dbReference>
<dbReference type="SUPFAM" id="SSF54980">
    <property type="entry name" value="EF-G C-terminal domain-like"/>
    <property type="match status" value="1"/>
</dbReference>
<dbReference type="GO" id="GO:0003924">
    <property type="term" value="F:GTPase activity"/>
    <property type="evidence" value="ECO:0007669"/>
    <property type="project" value="TreeGrafter"/>
</dbReference>
<evidence type="ECO:0000313" key="2">
    <source>
        <dbReference type="EMBL" id="KAH9822775.1"/>
    </source>
</evidence>
<dbReference type="InterPro" id="IPR000640">
    <property type="entry name" value="EFG_V-like"/>
</dbReference>
<organism evidence="2 3">
    <name type="scientific">Teratosphaeria destructans</name>
    <dbReference type="NCBI Taxonomy" id="418781"/>
    <lineage>
        <taxon>Eukaryota</taxon>
        <taxon>Fungi</taxon>
        <taxon>Dikarya</taxon>
        <taxon>Ascomycota</taxon>
        <taxon>Pezizomycotina</taxon>
        <taxon>Dothideomycetes</taxon>
        <taxon>Dothideomycetidae</taxon>
        <taxon>Mycosphaerellales</taxon>
        <taxon>Teratosphaeriaceae</taxon>
        <taxon>Teratosphaeria</taxon>
    </lineage>
</organism>
<dbReference type="AlphaFoldDB" id="A0A9W7W011"/>
<sequence>MLGPANAVSALYTVLARRRGHVLSDAPVPGTPLYSVRGLIPVIDSFGFETDLRIHTQGQATVSLVFERWSVVPGDPLDKGVKVRALEPASAQATARDFVLKTRRRKGLSEDVGVGKFLEGELLRQLRESGMLDA</sequence>
<dbReference type="EMBL" id="RIBY02002211">
    <property type="protein sequence ID" value="KAH9822775.1"/>
    <property type="molecule type" value="Genomic_DNA"/>
</dbReference>
<name>A0A9W7W011_9PEZI</name>
<gene>
    <name evidence="2" type="ORF">Tdes44962_MAKER10277</name>
</gene>
<dbReference type="CDD" id="cd04098">
    <property type="entry name" value="eEF2_C_snRNP"/>
    <property type="match status" value="1"/>
</dbReference>
<dbReference type="FunFam" id="3.30.70.240:FF:000004">
    <property type="entry name" value="116 kDa U5 small nuclear ribonucleoprotein"/>
    <property type="match status" value="1"/>
</dbReference>
<protein>
    <submittedName>
        <fullName evidence="2">U5 small nuclear ribonucleoprotein component-like</fullName>
    </submittedName>
</protein>